<organism evidence="2 3">
    <name type="scientific">Obba rivulosa</name>
    <dbReference type="NCBI Taxonomy" id="1052685"/>
    <lineage>
        <taxon>Eukaryota</taxon>
        <taxon>Fungi</taxon>
        <taxon>Dikarya</taxon>
        <taxon>Basidiomycota</taxon>
        <taxon>Agaricomycotina</taxon>
        <taxon>Agaricomycetes</taxon>
        <taxon>Polyporales</taxon>
        <taxon>Gelatoporiaceae</taxon>
        <taxon>Obba</taxon>
    </lineage>
</organism>
<dbReference type="InterPro" id="IPR002625">
    <property type="entry name" value="Smr_dom"/>
</dbReference>
<name>A0A8E2DUZ0_9APHY</name>
<dbReference type="SUPFAM" id="SSF160443">
    <property type="entry name" value="SMR domain-like"/>
    <property type="match status" value="1"/>
</dbReference>
<gene>
    <name evidence="2" type="ORF">OBBRIDRAFT_787411</name>
</gene>
<dbReference type="EMBL" id="KV722331">
    <property type="protein sequence ID" value="OCH96328.1"/>
    <property type="molecule type" value="Genomic_DNA"/>
</dbReference>
<proteinExistence type="predicted"/>
<dbReference type="InterPro" id="IPR052772">
    <property type="entry name" value="Endo/PolyKinase_Domain-Protein"/>
</dbReference>
<dbReference type="SMART" id="SM01162">
    <property type="entry name" value="DUF1771"/>
    <property type="match status" value="1"/>
</dbReference>
<accession>A0A8E2DUZ0</accession>
<dbReference type="PROSITE" id="PS50828">
    <property type="entry name" value="SMR"/>
    <property type="match status" value="1"/>
</dbReference>
<sequence length="632" mass="67824">MGSLASLHDTFQAEFSPPLDSSLIALIVDDFLSTNGHTQEALRLLREQLSELAAAAETQLHDEDVLTEKASQLKISSHSASITDDSYFPDCLSGDNAASSTSTSITSDASSQQSATSPLAFLRSVFPCVPVGKLRKALSHVYLGDVDDMDMENIIDNVLSGEYIRELEERGLDGLDGDAAGGSLDDIAPWETVQTKKKPQQLSLTQTKAKKSSNNRGTKIALIDVRQRQHIRSAPTSPRAPAAPDPWTQLSSVASFLSTLLPMQPPSYFQSIFHAPNHPTPMHAVRAALRSIASTSNVPVDSDPTPEEAPQLISLCEILFSQPEHTDLDSEARSQLVDDAKLALRAAHGEPDAVLDIVGLLRELETQEWSVYHSPVPPPSSPAMSLSTSPVSPATPFRVLRLPMHPPPAFRTPPPSPVIHSAGSTSAWQTIPVRSPPPSAHPLAEFIPAYAAVHTRRTRGAGNGLGKGGKGDVGELSATAARHRRRAQQFLDRRREALKEAGRAWQQARNQKHGGDVALYYAERAREFQQQAQKESLEGARAMVQATRSASGNGDTIDLHGTTVAEAVQIVQDLLRAQAASQVRPLKIITGRGTHSANGVGVLGPAVKNALVQDGWLVGTWDAGLVVRGKAS</sequence>
<dbReference type="GO" id="GO:0005634">
    <property type="term" value="C:nucleus"/>
    <property type="evidence" value="ECO:0007669"/>
    <property type="project" value="TreeGrafter"/>
</dbReference>
<dbReference type="GO" id="GO:0004519">
    <property type="term" value="F:endonuclease activity"/>
    <property type="evidence" value="ECO:0007669"/>
    <property type="project" value="TreeGrafter"/>
</dbReference>
<reference evidence="2 3" key="1">
    <citation type="submission" date="2016-07" db="EMBL/GenBank/DDBJ databases">
        <title>Draft genome of the white-rot fungus Obba rivulosa 3A-2.</title>
        <authorList>
            <consortium name="DOE Joint Genome Institute"/>
            <person name="Miettinen O."/>
            <person name="Riley R."/>
            <person name="Acob R."/>
            <person name="Barry K."/>
            <person name="Cullen D."/>
            <person name="De Vries R."/>
            <person name="Hainaut M."/>
            <person name="Hatakka A."/>
            <person name="Henrissat B."/>
            <person name="Hilden K."/>
            <person name="Kuo R."/>
            <person name="Labutti K."/>
            <person name="Lipzen A."/>
            <person name="Makela M.R."/>
            <person name="Sandor L."/>
            <person name="Spatafora J.W."/>
            <person name="Grigoriev I.V."/>
            <person name="Hibbett D.S."/>
        </authorList>
    </citation>
    <scope>NUCLEOTIDE SEQUENCE [LARGE SCALE GENOMIC DNA]</scope>
    <source>
        <strain evidence="2 3">3A-2</strain>
    </source>
</reference>
<dbReference type="Proteomes" id="UP000250043">
    <property type="component" value="Unassembled WGS sequence"/>
</dbReference>
<dbReference type="Pfam" id="PF01713">
    <property type="entry name" value="Smr"/>
    <property type="match status" value="1"/>
</dbReference>
<dbReference type="AlphaFoldDB" id="A0A8E2DUZ0"/>
<dbReference type="Gene3D" id="3.30.1370.110">
    <property type="match status" value="1"/>
</dbReference>
<evidence type="ECO:0000259" key="1">
    <source>
        <dbReference type="PROSITE" id="PS50828"/>
    </source>
</evidence>
<evidence type="ECO:0000313" key="2">
    <source>
        <dbReference type="EMBL" id="OCH96328.1"/>
    </source>
</evidence>
<dbReference type="PANTHER" id="PTHR46535:SF1">
    <property type="entry name" value="NEDD4-BINDING PROTEIN 2"/>
    <property type="match status" value="1"/>
</dbReference>
<dbReference type="OrthoDB" id="4080456at2759"/>
<dbReference type="InterPro" id="IPR036063">
    <property type="entry name" value="Smr_dom_sf"/>
</dbReference>
<feature type="domain" description="Smr" evidence="1">
    <location>
        <begin position="557"/>
        <end position="632"/>
    </location>
</feature>
<keyword evidence="3" id="KW-1185">Reference proteome</keyword>
<evidence type="ECO:0000313" key="3">
    <source>
        <dbReference type="Proteomes" id="UP000250043"/>
    </source>
</evidence>
<protein>
    <recommendedName>
        <fullName evidence="1">Smr domain-containing protein</fullName>
    </recommendedName>
</protein>
<dbReference type="PANTHER" id="PTHR46535">
    <property type="entry name" value="NEDD4-BINDING PROTEIN 2"/>
    <property type="match status" value="1"/>
</dbReference>
<dbReference type="InterPro" id="IPR013899">
    <property type="entry name" value="DUF1771"/>
</dbReference>
<dbReference type="SMART" id="SM00463">
    <property type="entry name" value="SMR"/>
    <property type="match status" value="1"/>
</dbReference>